<keyword evidence="4" id="KW-0804">Transcription</keyword>
<dbReference type="Gene3D" id="4.10.280.10">
    <property type="entry name" value="Helix-loop-helix DNA-binding domain"/>
    <property type="match status" value="1"/>
</dbReference>
<feature type="compositionally biased region" description="Basic residues" evidence="7">
    <location>
        <begin position="31"/>
        <end position="43"/>
    </location>
</feature>
<reference evidence="9" key="1">
    <citation type="submission" date="2023-03" db="EMBL/GenBank/DDBJ databases">
        <authorList>
            <person name="Julca I."/>
        </authorList>
    </citation>
    <scope>NUCLEOTIDE SEQUENCE</scope>
</reference>
<feature type="region of interest" description="Disordered" evidence="7">
    <location>
        <begin position="1"/>
        <end position="48"/>
    </location>
</feature>
<dbReference type="PANTHER" id="PTHR47075">
    <property type="entry name" value="TRANSCRIPTION FACTOR BHLH47"/>
    <property type="match status" value="1"/>
</dbReference>
<dbReference type="InterPro" id="IPR036638">
    <property type="entry name" value="HLH_DNA-bd_sf"/>
</dbReference>
<dbReference type="GO" id="GO:0005634">
    <property type="term" value="C:nucleus"/>
    <property type="evidence" value="ECO:0007669"/>
    <property type="project" value="UniProtKB-SubCell"/>
</dbReference>
<dbReference type="PANTHER" id="PTHR47075:SF10">
    <property type="entry name" value="TRANSCRIPTION FACTOR BHLH47-LIKE"/>
    <property type="match status" value="1"/>
</dbReference>
<keyword evidence="6" id="KW-0175">Coiled coil</keyword>
<dbReference type="Pfam" id="PF23177">
    <property type="entry name" value="bHLH_IRO3"/>
    <property type="match status" value="1"/>
</dbReference>
<protein>
    <submittedName>
        <fullName evidence="9">OLC1v1012611C1</fullName>
    </submittedName>
</protein>
<dbReference type="SUPFAM" id="SSF47459">
    <property type="entry name" value="HLH, helix-loop-helix DNA-binding domain"/>
    <property type="match status" value="1"/>
</dbReference>
<evidence type="ECO:0000256" key="1">
    <source>
        <dbReference type="ARBA" id="ARBA00004123"/>
    </source>
</evidence>
<evidence type="ECO:0000256" key="2">
    <source>
        <dbReference type="ARBA" id="ARBA00023015"/>
    </source>
</evidence>
<gene>
    <name evidence="9" type="ORF">OLC1_LOCUS19434</name>
</gene>
<evidence type="ECO:0000256" key="6">
    <source>
        <dbReference type="SAM" id="Coils"/>
    </source>
</evidence>
<evidence type="ECO:0000313" key="9">
    <source>
        <dbReference type="EMBL" id="CAI9112194.1"/>
    </source>
</evidence>
<organism evidence="9 10">
    <name type="scientific">Oldenlandia corymbosa var. corymbosa</name>
    <dbReference type="NCBI Taxonomy" id="529605"/>
    <lineage>
        <taxon>Eukaryota</taxon>
        <taxon>Viridiplantae</taxon>
        <taxon>Streptophyta</taxon>
        <taxon>Embryophyta</taxon>
        <taxon>Tracheophyta</taxon>
        <taxon>Spermatophyta</taxon>
        <taxon>Magnoliopsida</taxon>
        <taxon>eudicotyledons</taxon>
        <taxon>Gunneridae</taxon>
        <taxon>Pentapetalae</taxon>
        <taxon>asterids</taxon>
        <taxon>lamiids</taxon>
        <taxon>Gentianales</taxon>
        <taxon>Rubiaceae</taxon>
        <taxon>Rubioideae</taxon>
        <taxon>Spermacoceae</taxon>
        <taxon>Hedyotis-Oldenlandia complex</taxon>
        <taxon>Oldenlandia</taxon>
    </lineage>
</organism>
<keyword evidence="2" id="KW-0805">Transcription regulation</keyword>
<dbReference type="Proteomes" id="UP001161247">
    <property type="component" value="Chromosome 7"/>
</dbReference>
<evidence type="ECO:0000259" key="8">
    <source>
        <dbReference type="PROSITE" id="PS50888"/>
    </source>
</evidence>
<keyword evidence="5" id="KW-0539">Nucleus</keyword>
<keyword evidence="10" id="KW-1185">Reference proteome</keyword>
<feature type="domain" description="BHLH" evidence="8">
    <location>
        <begin position="38"/>
        <end position="88"/>
    </location>
</feature>
<dbReference type="GO" id="GO:0003677">
    <property type="term" value="F:DNA binding"/>
    <property type="evidence" value="ECO:0007669"/>
    <property type="project" value="UniProtKB-KW"/>
</dbReference>
<evidence type="ECO:0000256" key="3">
    <source>
        <dbReference type="ARBA" id="ARBA00023125"/>
    </source>
</evidence>
<comment type="subcellular location">
    <subcellularLocation>
        <location evidence="1">Nucleus</location>
    </subcellularLocation>
</comment>
<evidence type="ECO:0000256" key="4">
    <source>
        <dbReference type="ARBA" id="ARBA00023163"/>
    </source>
</evidence>
<keyword evidence="3" id="KW-0238">DNA-binding</keyword>
<evidence type="ECO:0000256" key="5">
    <source>
        <dbReference type="ARBA" id="ARBA00023242"/>
    </source>
</evidence>
<feature type="coiled-coil region" evidence="6">
    <location>
        <begin position="78"/>
        <end position="133"/>
    </location>
</feature>
<dbReference type="InterPro" id="IPR011598">
    <property type="entry name" value="bHLH_dom"/>
</dbReference>
<proteinExistence type="predicted"/>
<name>A0AAV1DWA9_OLDCO</name>
<feature type="region of interest" description="Disordered" evidence="7">
    <location>
        <begin position="203"/>
        <end position="233"/>
    </location>
</feature>
<feature type="compositionally biased region" description="Polar residues" evidence="7">
    <location>
        <begin position="1"/>
        <end position="16"/>
    </location>
</feature>
<dbReference type="PROSITE" id="PS50888">
    <property type="entry name" value="BHLH"/>
    <property type="match status" value="1"/>
</dbReference>
<dbReference type="AlphaFoldDB" id="A0AAV1DWA9"/>
<dbReference type="EMBL" id="OX459124">
    <property type="protein sequence ID" value="CAI9112194.1"/>
    <property type="molecule type" value="Genomic_DNA"/>
</dbReference>
<accession>A0AAV1DWA9</accession>
<evidence type="ECO:0000313" key="10">
    <source>
        <dbReference type="Proteomes" id="UP001161247"/>
    </source>
</evidence>
<dbReference type="GO" id="GO:0046983">
    <property type="term" value="F:protein dimerization activity"/>
    <property type="evidence" value="ECO:0007669"/>
    <property type="project" value="InterPro"/>
</dbReference>
<sequence>MSTTSEENSGSMSGNVSKGVKIPVKGSQPSRKSHGKVPKRAHKAEREKMKREHLNDLFLSLASVLELSDETNGKASILNEASRIMKDMLAQVESLRKENEALLSESQYVDVEKKELQDDTASLASQIAELQKELKDRASEAVLDLNTAPPECQRHGLTPHPYPAIELAMQQADNLKSVYVFPMCTDPTIFPTSGNLEMMPRPLTTVSKPQPRYPTPADKWPSQLLENHHQYLG</sequence>
<dbReference type="InterPro" id="IPR057075">
    <property type="entry name" value="bHLH_IRO3"/>
</dbReference>
<evidence type="ECO:0000256" key="7">
    <source>
        <dbReference type="SAM" id="MobiDB-lite"/>
    </source>
</evidence>